<dbReference type="OrthoDB" id="6478201at2759"/>
<dbReference type="OMA" id="CPDYDTR"/>
<evidence type="ECO:0000313" key="2">
    <source>
        <dbReference type="EMBL" id="KAH9361338.1"/>
    </source>
</evidence>
<dbReference type="Proteomes" id="UP000821853">
    <property type="component" value="Chromosome 1"/>
</dbReference>
<dbReference type="InterPro" id="IPR029684">
    <property type="entry name" value="Schlafen"/>
</dbReference>
<organism evidence="2 3">
    <name type="scientific">Haemaphysalis longicornis</name>
    <name type="common">Bush tick</name>
    <dbReference type="NCBI Taxonomy" id="44386"/>
    <lineage>
        <taxon>Eukaryota</taxon>
        <taxon>Metazoa</taxon>
        <taxon>Ecdysozoa</taxon>
        <taxon>Arthropoda</taxon>
        <taxon>Chelicerata</taxon>
        <taxon>Arachnida</taxon>
        <taxon>Acari</taxon>
        <taxon>Parasitiformes</taxon>
        <taxon>Ixodida</taxon>
        <taxon>Ixodoidea</taxon>
        <taxon>Ixodidae</taxon>
        <taxon>Haemaphysalinae</taxon>
        <taxon>Haemaphysalis</taxon>
    </lineage>
</organism>
<dbReference type="VEuPathDB" id="VectorBase:HLOH_051284"/>
<dbReference type="PANTHER" id="PTHR12155">
    <property type="entry name" value="SCHLAFEN"/>
    <property type="match status" value="1"/>
</dbReference>
<dbReference type="PANTHER" id="PTHR12155:SF47">
    <property type="entry name" value="SCHLAFEN ALBA-2 DOMAIN-CONTAINING PROTEIN"/>
    <property type="match status" value="1"/>
</dbReference>
<sequence>MISGECATSVEGQGIEGHYRRSACSVGDQDDLRSAREAERERFKQSSPKFETIHEMALRFVTCFKTLHTERECVAGVYVCVVCRSALTTLVGIRAAITKDPQGRRAILNNDTFMKLLVKLCSLNSLGGPNICTVSGQDVKHFYERRVYRSFKGTVRVLEDQHSEICWERFLGKAAKKIRTLTYAVSFQNARIPGGSSCVWHTREYKHSSNDELLNTPIAAPQKATLFPVSDVSSLDVSGVIDAQHLWVYNSSQAREDAIHLSSLLMESHQALLKCPSQESRPSVGDIAGLLTSSECLQRVLVLEVTENMAVVWSMDRGNFYRVNWSSLIGLLPSFKQLPPAVSLGRVQGKSCFVQISPMRWIKKLVPHPCQVSTLAQNVSAAPFLKLLRECVRVFRTVTHHNSQEGSFHVFMVTKLAHLGAVEVLADLLHCPDYETRMVTIQCLAQLCSRQRGRRLKRLLGRYQDNCFAMVGEEKLRLVDLVQAVFFRNEELMLEYADSDRAGDLQHSAAAQGQDGRVAIGGRFYLRDTVVPIALDNRHELRPLSNMRLASASTLAKLACSFLNTWRPCTVFYGISREGRVHGVRLNQRERDALRQGVDTTVSGLRPRLPPTLFSVEFVPVLRTVTEVRESASRFVVEVHVRGAPHTVYTTLDGDCYLRSGGQSYLATTFDVRAWVAQQEEARFLLAAGGDASRPLPTHVHPPSSRSWDKVVY</sequence>
<dbReference type="InterPro" id="IPR007421">
    <property type="entry name" value="Schlafen_AlbA_2_dom"/>
</dbReference>
<dbReference type="Pfam" id="PF04326">
    <property type="entry name" value="SLFN_AlbA_2"/>
    <property type="match status" value="1"/>
</dbReference>
<proteinExistence type="predicted"/>
<evidence type="ECO:0000259" key="1">
    <source>
        <dbReference type="Pfam" id="PF04326"/>
    </source>
</evidence>
<dbReference type="AlphaFoldDB" id="A0A9J6FE83"/>
<reference evidence="2 3" key="1">
    <citation type="journal article" date="2020" name="Cell">
        <title>Large-Scale Comparative Analyses of Tick Genomes Elucidate Their Genetic Diversity and Vector Capacities.</title>
        <authorList>
            <consortium name="Tick Genome and Microbiome Consortium (TIGMIC)"/>
            <person name="Jia N."/>
            <person name="Wang J."/>
            <person name="Shi W."/>
            <person name="Du L."/>
            <person name="Sun Y."/>
            <person name="Zhan W."/>
            <person name="Jiang J.F."/>
            <person name="Wang Q."/>
            <person name="Zhang B."/>
            <person name="Ji P."/>
            <person name="Bell-Sakyi L."/>
            <person name="Cui X.M."/>
            <person name="Yuan T.T."/>
            <person name="Jiang B.G."/>
            <person name="Yang W.F."/>
            <person name="Lam T.T."/>
            <person name="Chang Q.C."/>
            <person name="Ding S.J."/>
            <person name="Wang X.J."/>
            <person name="Zhu J.G."/>
            <person name="Ruan X.D."/>
            <person name="Zhao L."/>
            <person name="Wei J.T."/>
            <person name="Ye R.Z."/>
            <person name="Que T.C."/>
            <person name="Du C.H."/>
            <person name="Zhou Y.H."/>
            <person name="Cheng J.X."/>
            <person name="Dai P.F."/>
            <person name="Guo W.B."/>
            <person name="Han X.H."/>
            <person name="Huang E.J."/>
            <person name="Li L.F."/>
            <person name="Wei W."/>
            <person name="Gao Y.C."/>
            <person name="Liu J.Z."/>
            <person name="Shao H.Z."/>
            <person name="Wang X."/>
            <person name="Wang C.C."/>
            <person name="Yang T.C."/>
            <person name="Huo Q.B."/>
            <person name="Li W."/>
            <person name="Chen H.Y."/>
            <person name="Chen S.E."/>
            <person name="Zhou L.G."/>
            <person name="Ni X.B."/>
            <person name="Tian J.H."/>
            <person name="Sheng Y."/>
            <person name="Liu T."/>
            <person name="Pan Y.S."/>
            <person name="Xia L.Y."/>
            <person name="Li J."/>
            <person name="Zhao F."/>
            <person name="Cao W.C."/>
        </authorList>
    </citation>
    <scope>NUCLEOTIDE SEQUENCE [LARGE SCALE GENOMIC DNA]</scope>
    <source>
        <strain evidence="2">HaeL-2018</strain>
    </source>
</reference>
<dbReference type="EMBL" id="JABSTR010000001">
    <property type="protein sequence ID" value="KAH9361338.1"/>
    <property type="molecule type" value="Genomic_DNA"/>
</dbReference>
<keyword evidence="3" id="KW-1185">Reference proteome</keyword>
<dbReference type="SUPFAM" id="SSF63748">
    <property type="entry name" value="Tudor/PWWP/MBT"/>
    <property type="match status" value="1"/>
</dbReference>
<comment type="caution">
    <text evidence="2">The sequence shown here is derived from an EMBL/GenBank/DDBJ whole genome shotgun (WGS) entry which is preliminary data.</text>
</comment>
<protein>
    <recommendedName>
        <fullName evidence="1">Schlafen AlbA-2 domain-containing protein</fullName>
    </recommendedName>
</protein>
<accession>A0A9J6FE83</accession>
<name>A0A9J6FE83_HAELO</name>
<gene>
    <name evidence="2" type="ORF">HPB48_006900</name>
</gene>
<feature type="domain" description="Schlafen AlbA-2" evidence="1">
    <location>
        <begin position="553"/>
        <end position="666"/>
    </location>
</feature>
<evidence type="ECO:0000313" key="3">
    <source>
        <dbReference type="Proteomes" id="UP000821853"/>
    </source>
</evidence>